<evidence type="ECO:0000256" key="2">
    <source>
        <dbReference type="ARBA" id="ARBA00022771"/>
    </source>
</evidence>
<evidence type="ECO:0000256" key="1">
    <source>
        <dbReference type="ARBA" id="ARBA00022723"/>
    </source>
</evidence>
<evidence type="ECO:0000259" key="5">
    <source>
        <dbReference type="PROSITE" id="PS50865"/>
    </source>
</evidence>
<reference evidence="6 7" key="1">
    <citation type="submission" date="2015-04" db="EMBL/GenBank/DDBJ databases">
        <title>Complete genome sequence of Schizopora paradoxa KUC8140, a cosmopolitan wood degrader in East Asia.</title>
        <authorList>
            <consortium name="DOE Joint Genome Institute"/>
            <person name="Min B."/>
            <person name="Park H."/>
            <person name="Jang Y."/>
            <person name="Kim J.-J."/>
            <person name="Kim K.H."/>
            <person name="Pangilinan J."/>
            <person name="Lipzen A."/>
            <person name="Riley R."/>
            <person name="Grigoriev I.V."/>
            <person name="Spatafora J.W."/>
            <person name="Choi I.-G."/>
        </authorList>
    </citation>
    <scope>NUCLEOTIDE SEQUENCE [LARGE SCALE GENOMIC DNA]</scope>
    <source>
        <strain evidence="6 7">KUC8140</strain>
    </source>
</reference>
<keyword evidence="2 4" id="KW-0863">Zinc-finger</keyword>
<dbReference type="InParanoid" id="A0A0H2RLY5"/>
<sequence length="684" mass="78016">MIREETFHDDARTYSQLIFNEEMETYEKNRADEAKSRLARKPKAAFAAARQGSVYDVIAIATAMEEGEIPMRLRDSCASAIVDAVIVLTKDMDFIRKGGAWWATSQCVRAIEYLGPNYFKIREKVRERWYKAIPNLCTWIYHTLKGIMYEDDESGTGEGLLLGAYHALNLIYAFDEDGKRSGNVLGKYEMLKLATRVWLRQTSIEENAFASHSLYIVFLYAKNTPICQPTGRHVMLTIAEDINVSPADIVRLALARLQIADTTAQTQILAFVPLLFPSQIGEPLFQRAIVKQRGIQIVLRIIRNIFEEISFDFRSPDASDLSVEDAATVSNALLVMFGLLQCLQSWMPLRRALHCGLIRLLAYASTPAILSRLGKDGEIYVRDIIRNVLSKAVRIRQVLLATRRAVNKIKIMAPYADRNSTMSGVPEQLSESPLNDVWEDFLQSIRHHLKALEIFSSERKMEEIQCGNMHCRLRGFRSDFQKCAGCEIVYYCSTECQSVAWRGQDHKHACAAYQEKRDQGGISTLDADYLARSARNDIRKSTYGAMSKLRSDPLSIPFNERYVAISYAENSTKERNIDSFSTTFFNWEVVKRDINPFVYRLPCSDPYPFEITPKRVQDVETPSSYEEDVEVLIMVKYRLGNSHRSIFFSTPLKKAVFEGRMCACCRFHDALTDHNGLCLVHRGK</sequence>
<dbReference type="Pfam" id="PF01753">
    <property type="entry name" value="zf-MYND"/>
    <property type="match status" value="1"/>
</dbReference>
<accession>A0A0H2RLY5</accession>
<keyword evidence="1" id="KW-0479">Metal-binding</keyword>
<dbReference type="AlphaFoldDB" id="A0A0H2RLY5"/>
<evidence type="ECO:0000256" key="3">
    <source>
        <dbReference type="ARBA" id="ARBA00022833"/>
    </source>
</evidence>
<organism evidence="6 7">
    <name type="scientific">Schizopora paradoxa</name>
    <dbReference type="NCBI Taxonomy" id="27342"/>
    <lineage>
        <taxon>Eukaryota</taxon>
        <taxon>Fungi</taxon>
        <taxon>Dikarya</taxon>
        <taxon>Basidiomycota</taxon>
        <taxon>Agaricomycotina</taxon>
        <taxon>Agaricomycetes</taxon>
        <taxon>Hymenochaetales</taxon>
        <taxon>Schizoporaceae</taxon>
        <taxon>Schizopora</taxon>
    </lineage>
</organism>
<dbReference type="SUPFAM" id="SSF144232">
    <property type="entry name" value="HIT/MYND zinc finger-like"/>
    <property type="match status" value="1"/>
</dbReference>
<proteinExistence type="predicted"/>
<protein>
    <recommendedName>
        <fullName evidence="5">MYND-type domain-containing protein</fullName>
    </recommendedName>
</protein>
<gene>
    <name evidence="6" type="ORF">SCHPADRAFT_392457</name>
</gene>
<evidence type="ECO:0000313" key="6">
    <source>
        <dbReference type="EMBL" id="KLO12940.1"/>
    </source>
</evidence>
<dbReference type="OrthoDB" id="2998255at2759"/>
<name>A0A0H2RLY5_9AGAM</name>
<dbReference type="InterPro" id="IPR002893">
    <property type="entry name" value="Znf_MYND"/>
</dbReference>
<evidence type="ECO:0000313" key="7">
    <source>
        <dbReference type="Proteomes" id="UP000053477"/>
    </source>
</evidence>
<dbReference type="STRING" id="27342.A0A0H2RLY5"/>
<dbReference type="GO" id="GO:0008270">
    <property type="term" value="F:zinc ion binding"/>
    <property type="evidence" value="ECO:0007669"/>
    <property type="project" value="UniProtKB-KW"/>
</dbReference>
<keyword evidence="3" id="KW-0862">Zinc</keyword>
<evidence type="ECO:0000256" key="4">
    <source>
        <dbReference type="PROSITE-ProRule" id="PRU00134"/>
    </source>
</evidence>
<keyword evidence="7" id="KW-1185">Reference proteome</keyword>
<feature type="domain" description="MYND-type" evidence="5">
    <location>
        <begin position="471"/>
        <end position="510"/>
    </location>
</feature>
<dbReference type="PROSITE" id="PS50865">
    <property type="entry name" value="ZF_MYND_2"/>
    <property type="match status" value="1"/>
</dbReference>
<dbReference type="Gene3D" id="6.10.140.2220">
    <property type="match status" value="1"/>
</dbReference>
<dbReference type="Proteomes" id="UP000053477">
    <property type="component" value="Unassembled WGS sequence"/>
</dbReference>
<dbReference type="EMBL" id="KQ085968">
    <property type="protein sequence ID" value="KLO12940.1"/>
    <property type="molecule type" value="Genomic_DNA"/>
</dbReference>